<dbReference type="Pfam" id="PF01842">
    <property type="entry name" value="ACT"/>
    <property type="match status" value="1"/>
</dbReference>
<keyword evidence="5" id="KW-0584">Phenylalanine biosynthesis</keyword>
<dbReference type="PIRSF" id="PIRSF001500">
    <property type="entry name" value="Chor_mut_pdt_Ppr"/>
    <property type="match status" value="1"/>
</dbReference>
<sequence>MYIQPGSKVAFLGPVGTYSHQAVIQAFGIPSAHQYELVDKRSIKGCLTCLVNDEVDYAVVPLENSTNGNVNFTWDALRDLFHKVEHDQSKGVPVKDIKMGIVGEEFVGIKHCLITEAPSLDKIKRVYSHPQVWGQVDWWYHENLNGVEQLDCPSTSAAVEMVKGDPTSAAIASISASYTHNVPVLVPNISNSDTNETRFLVFSKEKRDKLYKGDEYNTIISFAVEHEHPGSLCRVLESFAKQNVNLSNIQSRPQPLGSTPWTYIFFLELHGHETDGEVNAALEDARVHCTEMHILGSFKRNRAIRN</sequence>
<dbReference type="Gene3D" id="3.30.70.260">
    <property type="match status" value="1"/>
</dbReference>
<proteinExistence type="predicted"/>
<dbReference type="AlphaFoldDB" id="A0A060TCB5"/>
<dbReference type="InterPro" id="IPR001086">
    <property type="entry name" value="Preph_deHydtase"/>
</dbReference>
<keyword evidence="4" id="KW-0057">Aromatic amino acid biosynthesis</keyword>
<evidence type="ECO:0000256" key="3">
    <source>
        <dbReference type="ARBA" id="ARBA00022605"/>
    </source>
</evidence>
<comment type="pathway">
    <text evidence="1">Amino-acid biosynthesis; L-phenylalanine biosynthesis; phenylpyruvate from prephenate: step 1/1.</text>
</comment>
<dbReference type="Gene3D" id="3.40.190.10">
    <property type="entry name" value="Periplasmic binding protein-like II"/>
    <property type="match status" value="2"/>
</dbReference>
<dbReference type="InterPro" id="IPR045865">
    <property type="entry name" value="ACT-like_dom_sf"/>
</dbReference>
<dbReference type="PhylomeDB" id="A0A060TCB5"/>
<evidence type="ECO:0000259" key="7">
    <source>
        <dbReference type="PROSITE" id="PS51171"/>
    </source>
</evidence>
<keyword evidence="6" id="KW-0456">Lyase</keyword>
<gene>
    <name evidence="9" type="ORF">GNLVRS02_ARAD1D40304g</name>
</gene>
<dbReference type="SUPFAM" id="SSF55021">
    <property type="entry name" value="ACT-like"/>
    <property type="match status" value="1"/>
</dbReference>
<feature type="domain" description="Prephenate dehydratase" evidence="7">
    <location>
        <begin position="8"/>
        <end position="204"/>
    </location>
</feature>
<dbReference type="Pfam" id="PF00800">
    <property type="entry name" value="PDT"/>
    <property type="match status" value="1"/>
</dbReference>
<reference evidence="9" key="1">
    <citation type="submission" date="2014-02" db="EMBL/GenBank/DDBJ databases">
        <authorList>
            <person name="Genoscope - CEA"/>
        </authorList>
    </citation>
    <scope>NUCLEOTIDE SEQUENCE</scope>
    <source>
        <strain evidence="9">LS3</strain>
    </source>
</reference>
<dbReference type="GO" id="GO:0004664">
    <property type="term" value="F:prephenate dehydratase activity"/>
    <property type="evidence" value="ECO:0007669"/>
    <property type="project" value="UniProtKB-EC"/>
</dbReference>
<dbReference type="PANTHER" id="PTHR21022:SF19">
    <property type="entry name" value="PREPHENATE DEHYDRATASE-RELATED"/>
    <property type="match status" value="1"/>
</dbReference>
<dbReference type="EC" id="4.2.1.51" evidence="2"/>
<organism evidence="9">
    <name type="scientific">Blastobotrys adeninivorans</name>
    <name type="common">Yeast</name>
    <name type="synonym">Arxula adeninivorans</name>
    <dbReference type="NCBI Taxonomy" id="409370"/>
    <lineage>
        <taxon>Eukaryota</taxon>
        <taxon>Fungi</taxon>
        <taxon>Dikarya</taxon>
        <taxon>Ascomycota</taxon>
        <taxon>Saccharomycotina</taxon>
        <taxon>Dipodascomycetes</taxon>
        <taxon>Dipodascales</taxon>
        <taxon>Trichomonascaceae</taxon>
        <taxon>Blastobotrys</taxon>
    </lineage>
</organism>
<feature type="domain" description="ACT" evidence="8">
    <location>
        <begin position="220"/>
        <end position="297"/>
    </location>
</feature>
<evidence type="ECO:0000256" key="2">
    <source>
        <dbReference type="ARBA" id="ARBA00013147"/>
    </source>
</evidence>
<dbReference type="UniPathway" id="UPA00121">
    <property type="reaction ID" value="UER00345"/>
</dbReference>
<dbReference type="PROSITE" id="PS51671">
    <property type="entry name" value="ACT"/>
    <property type="match status" value="1"/>
</dbReference>
<name>A0A060TCB5_BLAAD</name>
<evidence type="ECO:0000256" key="6">
    <source>
        <dbReference type="ARBA" id="ARBA00023239"/>
    </source>
</evidence>
<dbReference type="InterPro" id="IPR002912">
    <property type="entry name" value="ACT_dom"/>
</dbReference>
<evidence type="ECO:0000313" key="9">
    <source>
        <dbReference type="EMBL" id="CDP38690.1"/>
    </source>
</evidence>
<dbReference type="GO" id="GO:0009094">
    <property type="term" value="P:L-phenylalanine biosynthetic process"/>
    <property type="evidence" value="ECO:0007669"/>
    <property type="project" value="UniProtKB-UniPathway"/>
</dbReference>
<evidence type="ECO:0000256" key="4">
    <source>
        <dbReference type="ARBA" id="ARBA00023141"/>
    </source>
</evidence>
<dbReference type="SUPFAM" id="SSF53850">
    <property type="entry name" value="Periplasmic binding protein-like II"/>
    <property type="match status" value="1"/>
</dbReference>
<dbReference type="EMBL" id="HG937694">
    <property type="protein sequence ID" value="CDP38690.1"/>
    <property type="molecule type" value="Genomic_DNA"/>
</dbReference>
<accession>A0A060TCB5</accession>
<dbReference type="InterPro" id="IPR008242">
    <property type="entry name" value="Chor_mutase/pphenate_deHydtase"/>
</dbReference>
<dbReference type="CDD" id="cd04905">
    <property type="entry name" value="ACT_CM-PDT"/>
    <property type="match status" value="1"/>
</dbReference>
<dbReference type="PROSITE" id="PS51171">
    <property type="entry name" value="PREPHENATE_DEHYDR_3"/>
    <property type="match status" value="1"/>
</dbReference>
<evidence type="ECO:0000259" key="8">
    <source>
        <dbReference type="PROSITE" id="PS51671"/>
    </source>
</evidence>
<dbReference type="CDD" id="cd13532">
    <property type="entry name" value="PBP2_PDT_like"/>
    <property type="match status" value="1"/>
</dbReference>
<reference evidence="9" key="2">
    <citation type="submission" date="2014-06" db="EMBL/GenBank/DDBJ databases">
        <title>The complete genome of Blastobotrys (Arxula) adeninivorans LS3 - a yeast of biotechnological interest.</title>
        <authorList>
            <person name="Kunze G."/>
            <person name="Gaillardin C."/>
            <person name="Czernicka M."/>
            <person name="Durrens P."/>
            <person name="Martin T."/>
            <person name="Boer E."/>
            <person name="Gabaldon T."/>
            <person name="Cruz J."/>
            <person name="Talla E."/>
            <person name="Marck C."/>
            <person name="Goffeau A."/>
            <person name="Barbe V."/>
            <person name="Baret P."/>
            <person name="Baronian K."/>
            <person name="Beier S."/>
            <person name="Bleykasten C."/>
            <person name="Bode R."/>
            <person name="Casaregola S."/>
            <person name="Despons L."/>
            <person name="Fairhead C."/>
            <person name="Giersberg M."/>
            <person name="Gierski P."/>
            <person name="Hahnel U."/>
            <person name="Hartmann A."/>
            <person name="Jankowska D."/>
            <person name="Jubin C."/>
            <person name="Jung P."/>
            <person name="Lafontaine I."/>
            <person name="Leh-Louis V."/>
            <person name="Lemaire M."/>
            <person name="Marcet-Houben M."/>
            <person name="Mascher M."/>
            <person name="Morel G."/>
            <person name="Richard G.-F."/>
            <person name="Riechen J."/>
            <person name="Sacerdot C."/>
            <person name="Sarkar A."/>
            <person name="Savel G."/>
            <person name="Schacherer J."/>
            <person name="Sherman D."/>
            <person name="Straub M.-L."/>
            <person name="Stein N."/>
            <person name="Thierry A."/>
            <person name="Trautwein-Schult A."/>
            <person name="Westhof E."/>
            <person name="Worch S."/>
            <person name="Dujon B."/>
            <person name="Souciet J.-L."/>
            <person name="Wincker P."/>
            <person name="Scholz U."/>
            <person name="Neuveglise N."/>
        </authorList>
    </citation>
    <scope>NUCLEOTIDE SEQUENCE</scope>
    <source>
        <strain evidence="9">LS3</strain>
    </source>
</reference>
<dbReference type="PANTHER" id="PTHR21022">
    <property type="entry name" value="PREPHENATE DEHYDRATASE P PROTEIN"/>
    <property type="match status" value="1"/>
</dbReference>
<keyword evidence="3" id="KW-0028">Amino-acid biosynthesis</keyword>
<dbReference type="GO" id="GO:0005737">
    <property type="term" value="C:cytoplasm"/>
    <property type="evidence" value="ECO:0007669"/>
    <property type="project" value="TreeGrafter"/>
</dbReference>
<evidence type="ECO:0000256" key="1">
    <source>
        <dbReference type="ARBA" id="ARBA00004741"/>
    </source>
</evidence>
<protein>
    <recommendedName>
        <fullName evidence="2">prephenate dehydratase</fullName>
        <ecNumber evidence="2">4.2.1.51</ecNumber>
    </recommendedName>
</protein>
<evidence type="ECO:0000256" key="5">
    <source>
        <dbReference type="ARBA" id="ARBA00023222"/>
    </source>
</evidence>